<dbReference type="Gene3D" id="1.10.287.1260">
    <property type="match status" value="1"/>
</dbReference>
<feature type="transmembrane region" description="Helical" evidence="7">
    <location>
        <begin position="318"/>
        <end position="342"/>
    </location>
</feature>
<dbReference type="SUPFAM" id="SSF82861">
    <property type="entry name" value="Mechanosensitive channel protein MscS (YggB), transmembrane region"/>
    <property type="match status" value="1"/>
</dbReference>
<evidence type="ECO:0000256" key="7">
    <source>
        <dbReference type="SAM" id="Phobius"/>
    </source>
</evidence>
<dbReference type="InterPro" id="IPR011066">
    <property type="entry name" value="MscS_channel_C_sf"/>
</dbReference>
<dbReference type="PANTHER" id="PTHR30347:SF1">
    <property type="entry name" value="MECHANOSENSITIVE CHANNEL MSCK"/>
    <property type="match status" value="1"/>
</dbReference>
<dbReference type="EMBL" id="FXTM01000001">
    <property type="protein sequence ID" value="SMO31983.1"/>
    <property type="molecule type" value="Genomic_DNA"/>
</dbReference>
<dbReference type="GO" id="GO:0005886">
    <property type="term" value="C:plasma membrane"/>
    <property type="evidence" value="ECO:0007669"/>
    <property type="project" value="UniProtKB-SubCell"/>
</dbReference>
<dbReference type="Gene3D" id="2.30.30.60">
    <property type="match status" value="1"/>
</dbReference>
<name>A0A521AAY9_9BACT</name>
<evidence type="ECO:0000256" key="5">
    <source>
        <dbReference type="ARBA" id="ARBA00022989"/>
    </source>
</evidence>
<dbReference type="SUPFAM" id="SSF50182">
    <property type="entry name" value="Sm-like ribonucleoproteins"/>
    <property type="match status" value="1"/>
</dbReference>
<feature type="transmembrane region" description="Helical" evidence="7">
    <location>
        <begin position="126"/>
        <end position="150"/>
    </location>
</feature>
<dbReference type="Pfam" id="PF21082">
    <property type="entry name" value="MS_channel_3rd"/>
    <property type="match status" value="1"/>
</dbReference>
<dbReference type="InterPro" id="IPR011014">
    <property type="entry name" value="MscS_channel_TM-2"/>
</dbReference>
<reference evidence="10 11" key="1">
    <citation type="submission" date="2017-05" db="EMBL/GenBank/DDBJ databases">
        <authorList>
            <person name="Varghese N."/>
            <person name="Submissions S."/>
        </authorList>
    </citation>
    <scope>NUCLEOTIDE SEQUENCE [LARGE SCALE GENOMIC DNA]</scope>
    <source>
        <strain evidence="10 11">DSM 16304</strain>
    </source>
</reference>
<dbReference type="InterPro" id="IPR052702">
    <property type="entry name" value="MscS-like_channel"/>
</dbReference>
<keyword evidence="6 7" id="KW-0472">Membrane</keyword>
<evidence type="ECO:0000259" key="8">
    <source>
        <dbReference type="Pfam" id="PF00924"/>
    </source>
</evidence>
<evidence type="ECO:0000313" key="10">
    <source>
        <dbReference type="EMBL" id="SMO31983.1"/>
    </source>
</evidence>
<keyword evidence="3" id="KW-1003">Cell membrane</keyword>
<dbReference type="Pfam" id="PF00924">
    <property type="entry name" value="MS_channel_2nd"/>
    <property type="match status" value="1"/>
</dbReference>
<evidence type="ECO:0000256" key="3">
    <source>
        <dbReference type="ARBA" id="ARBA00022475"/>
    </source>
</evidence>
<feature type="domain" description="Mechanosensitive ion channel MscS C-terminal" evidence="9">
    <location>
        <begin position="449"/>
        <end position="533"/>
    </location>
</feature>
<protein>
    <submittedName>
        <fullName evidence="10">Mechanosensitive ion channel</fullName>
    </submittedName>
</protein>
<comment type="similarity">
    <text evidence="2">Belongs to the MscS (TC 1.A.23) family.</text>
</comment>
<dbReference type="InterPro" id="IPR010920">
    <property type="entry name" value="LSM_dom_sf"/>
</dbReference>
<dbReference type="SUPFAM" id="SSF82689">
    <property type="entry name" value="Mechanosensitive channel protein MscS (YggB), C-terminal domain"/>
    <property type="match status" value="1"/>
</dbReference>
<dbReference type="Proteomes" id="UP000317315">
    <property type="component" value="Unassembled WGS sequence"/>
</dbReference>
<dbReference type="PANTHER" id="PTHR30347">
    <property type="entry name" value="POTASSIUM CHANNEL RELATED"/>
    <property type="match status" value="1"/>
</dbReference>
<feature type="transmembrane region" description="Helical" evidence="7">
    <location>
        <begin position="232"/>
        <end position="253"/>
    </location>
</feature>
<organism evidence="10 11">
    <name type="scientific">Balnearium lithotrophicum</name>
    <dbReference type="NCBI Taxonomy" id="223788"/>
    <lineage>
        <taxon>Bacteria</taxon>
        <taxon>Pseudomonadati</taxon>
        <taxon>Aquificota</taxon>
        <taxon>Aquificia</taxon>
        <taxon>Desulfurobacteriales</taxon>
        <taxon>Desulfurobacteriaceae</taxon>
        <taxon>Balnearium</taxon>
    </lineage>
</organism>
<evidence type="ECO:0000256" key="1">
    <source>
        <dbReference type="ARBA" id="ARBA00004651"/>
    </source>
</evidence>
<keyword evidence="5 7" id="KW-1133">Transmembrane helix</keyword>
<accession>A0A521AAY9</accession>
<keyword evidence="11" id="KW-1185">Reference proteome</keyword>
<comment type="subcellular location">
    <subcellularLocation>
        <location evidence="1">Cell membrane</location>
        <topology evidence="1">Multi-pass membrane protein</topology>
    </subcellularLocation>
</comment>
<feature type="transmembrane region" description="Helical" evidence="7">
    <location>
        <begin position="101"/>
        <end position="120"/>
    </location>
</feature>
<evidence type="ECO:0000256" key="6">
    <source>
        <dbReference type="ARBA" id="ARBA00023136"/>
    </source>
</evidence>
<feature type="transmembrane region" description="Helical" evidence="7">
    <location>
        <begin position="162"/>
        <end position="183"/>
    </location>
</feature>
<keyword evidence="4 7" id="KW-0812">Transmembrane</keyword>
<dbReference type="GO" id="GO:0008381">
    <property type="term" value="F:mechanosensitive monoatomic ion channel activity"/>
    <property type="evidence" value="ECO:0007669"/>
    <property type="project" value="UniProtKB-ARBA"/>
</dbReference>
<feature type="transmembrane region" description="Helical" evidence="7">
    <location>
        <begin position="189"/>
        <end position="211"/>
    </location>
</feature>
<evidence type="ECO:0000256" key="2">
    <source>
        <dbReference type="ARBA" id="ARBA00008017"/>
    </source>
</evidence>
<evidence type="ECO:0000256" key="4">
    <source>
        <dbReference type="ARBA" id="ARBA00022692"/>
    </source>
</evidence>
<dbReference type="InterPro" id="IPR049278">
    <property type="entry name" value="MS_channel_C"/>
</dbReference>
<dbReference type="Gene3D" id="3.30.70.100">
    <property type="match status" value="1"/>
</dbReference>
<evidence type="ECO:0000313" key="11">
    <source>
        <dbReference type="Proteomes" id="UP000317315"/>
    </source>
</evidence>
<dbReference type="InterPro" id="IPR023408">
    <property type="entry name" value="MscS_beta-dom_sf"/>
</dbReference>
<feature type="transmembrane region" description="Helical" evidence="7">
    <location>
        <begin position="348"/>
        <end position="375"/>
    </location>
</feature>
<sequence length="558" mass="63652">MLKLEVNVYLPVLLYVVVLIISIISEVLIRKFISNKFEKTVVDVTLLVLFSLILFFLGWNLSESLTNWNYRELFKDTAVLISSLYMVRAVHILSQRKVIKYIPYLTFLIAYVLSLIYIFSPNLSDFYLTLILKLRKLFVSLGVIIIFLEFCSAVKSEKNRRILRISGLFTLITIFTMWIFNYLTFSSQTIVGVAIVLILTSLLILVYSKLIPKLSEFLQNKISDRDVEVVESNLKLLSFVIYIILFIKSLSNFSNLYKVINKLYLIYIIKTDLIKISLGNILNVLILGLILFSLLNVGKKLIKLTFPKERREVEGGSAEALIFNLGVLFNLIILLSALGITWKVLLPIAGTLGVGIGFGLQTIMNNYISGFILLFSKKLKVGDIIELPSISVSTLGREVPSVFGKVSDIGILSTIVRTNDGVEISIPNSSFINSPIVNFSFRDPYVRMKIPVGVSYSSDPLKVKEILSSVIEEIPHVVKFLPKSVRFEELGDSAIVFTAIFWIDVRKHIRVRDVVSEFYYRAWYKLKESGIEIPFSQRDVWFRNPLKVEVENLKEEEN</sequence>
<feature type="transmembrane region" description="Helical" evidence="7">
    <location>
        <begin position="41"/>
        <end position="61"/>
    </location>
</feature>
<evidence type="ECO:0000259" key="9">
    <source>
        <dbReference type="Pfam" id="PF21082"/>
    </source>
</evidence>
<feature type="domain" description="Mechanosensitive ion channel MscS" evidence="8">
    <location>
        <begin position="363"/>
        <end position="440"/>
    </location>
</feature>
<dbReference type="AlphaFoldDB" id="A0A521AAY9"/>
<dbReference type="InterPro" id="IPR006685">
    <property type="entry name" value="MscS_channel_2nd"/>
</dbReference>
<gene>
    <name evidence="10" type="ORF">SAMN06269117_10124</name>
</gene>
<feature type="transmembrane region" description="Helical" evidence="7">
    <location>
        <begin position="273"/>
        <end position="297"/>
    </location>
</feature>
<feature type="transmembrane region" description="Helical" evidence="7">
    <location>
        <begin position="12"/>
        <end position="29"/>
    </location>
</feature>
<proteinExistence type="inferred from homology"/>